<gene>
    <name evidence="1" type="ORF">RO3G_13771</name>
</gene>
<dbReference type="GeneID" id="93620736"/>
<evidence type="ECO:0000313" key="2">
    <source>
        <dbReference type="Proteomes" id="UP000009138"/>
    </source>
</evidence>
<sequence>MLKNIRVQNAPVVIVCLTYAGFTTDLNILKEFIRERILIKAQYLSALKQSLLV</sequence>
<dbReference type="RefSeq" id="XP_067524456.1">
    <property type="nucleotide sequence ID" value="XM_067668355.1"/>
</dbReference>
<dbReference type="EMBL" id="CH476743">
    <property type="protein sequence ID" value="EIE89060.1"/>
    <property type="molecule type" value="Genomic_DNA"/>
</dbReference>
<organism evidence="1 2">
    <name type="scientific">Rhizopus delemar (strain RA 99-880 / ATCC MYA-4621 / FGSC 9543 / NRRL 43880)</name>
    <name type="common">Mucormycosis agent</name>
    <name type="synonym">Rhizopus arrhizus var. delemar</name>
    <dbReference type="NCBI Taxonomy" id="246409"/>
    <lineage>
        <taxon>Eukaryota</taxon>
        <taxon>Fungi</taxon>
        <taxon>Fungi incertae sedis</taxon>
        <taxon>Mucoromycota</taxon>
        <taxon>Mucoromycotina</taxon>
        <taxon>Mucoromycetes</taxon>
        <taxon>Mucorales</taxon>
        <taxon>Mucorineae</taxon>
        <taxon>Rhizopodaceae</taxon>
        <taxon>Rhizopus</taxon>
    </lineage>
</organism>
<dbReference type="Proteomes" id="UP000009138">
    <property type="component" value="Unassembled WGS sequence"/>
</dbReference>
<reference evidence="1 2" key="1">
    <citation type="journal article" date="2009" name="PLoS Genet.">
        <title>Genomic analysis of the basal lineage fungus Rhizopus oryzae reveals a whole-genome duplication.</title>
        <authorList>
            <person name="Ma L.-J."/>
            <person name="Ibrahim A.S."/>
            <person name="Skory C."/>
            <person name="Grabherr M.G."/>
            <person name="Burger G."/>
            <person name="Butler M."/>
            <person name="Elias M."/>
            <person name="Idnurm A."/>
            <person name="Lang B.F."/>
            <person name="Sone T."/>
            <person name="Abe A."/>
            <person name="Calvo S.E."/>
            <person name="Corrochano L.M."/>
            <person name="Engels R."/>
            <person name="Fu J."/>
            <person name="Hansberg W."/>
            <person name="Kim J.-M."/>
            <person name="Kodira C.D."/>
            <person name="Koehrsen M.J."/>
            <person name="Liu B."/>
            <person name="Miranda-Saavedra D."/>
            <person name="O'Leary S."/>
            <person name="Ortiz-Castellanos L."/>
            <person name="Poulter R."/>
            <person name="Rodriguez-Romero J."/>
            <person name="Ruiz-Herrera J."/>
            <person name="Shen Y.-Q."/>
            <person name="Zeng Q."/>
            <person name="Galagan J."/>
            <person name="Birren B.W."/>
            <person name="Cuomo C.A."/>
            <person name="Wickes B.L."/>
        </authorList>
    </citation>
    <scope>NUCLEOTIDE SEQUENCE [LARGE SCALE GENOMIC DNA]</scope>
    <source>
        <strain evidence="2">RA 99-880 / ATCC MYA-4621 / FGSC 9543 / NRRL 43880</strain>
    </source>
</reference>
<accession>I1CKT0</accession>
<evidence type="ECO:0000313" key="1">
    <source>
        <dbReference type="EMBL" id="EIE89060.1"/>
    </source>
</evidence>
<dbReference type="AlphaFoldDB" id="I1CKT0"/>
<keyword evidence="2" id="KW-1185">Reference proteome</keyword>
<name>I1CKT0_RHIO9</name>
<dbReference type="InParanoid" id="I1CKT0"/>
<dbReference type="VEuPathDB" id="FungiDB:RO3G_13771"/>
<proteinExistence type="predicted"/>
<protein>
    <submittedName>
        <fullName evidence="1">Uncharacterized protein</fullName>
    </submittedName>
</protein>